<accession>A0ACC0V2A9</accession>
<keyword evidence="2" id="KW-1185">Reference proteome</keyword>
<name>A0ACC0V2A9_9HYPO</name>
<comment type="caution">
    <text evidence="1">The sequence shown here is derived from an EMBL/GenBank/DDBJ whole genome shotgun (WGS) entry which is preliminary data.</text>
</comment>
<organism evidence="1 2">
    <name type="scientific">Trichothecium roseum</name>
    <dbReference type="NCBI Taxonomy" id="47278"/>
    <lineage>
        <taxon>Eukaryota</taxon>
        <taxon>Fungi</taxon>
        <taxon>Dikarya</taxon>
        <taxon>Ascomycota</taxon>
        <taxon>Pezizomycotina</taxon>
        <taxon>Sordariomycetes</taxon>
        <taxon>Hypocreomycetidae</taxon>
        <taxon>Hypocreales</taxon>
        <taxon>Hypocreales incertae sedis</taxon>
        <taxon>Trichothecium</taxon>
    </lineage>
</organism>
<protein>
    <submittedName>
        <fullName evidence="1">Uncharacterized protein</fullName>
    </submittedName>
</protein>
<reference evidence="1" key="1">
    <citation type="submission" date="2022-10" db="EMBL/GenBank/DDBJ databases">
        <title>Complete Genome of Trichothecium roseum strain YXFP-22015, a Plant Pathogen Isolated from Citrus.</title>
        <authorList>
            <person name="Wang Y."/>
            <person name="Zhu L."/>
        </authorList>
    </citation>
    <scope>NUCLEOTIDE SEQUENCE</scope>
    <source>
        <strain evidence="1">YXFP-22015</strain>
    </source>
</reference>
<proteinExistence type="predicted"/>
<sequence length="3465" mass="380240">MSNHKAIESLLCRVASQVLKKDESEIDAGKSFAAQGGDTLQAIFFAAQCREVGVIVDMMDVSLCGSLVDLAQKLAPTHAHLQVSEATVNGGQQQQQQQEQEKGKERVKIPFTELQSLYGSAGVNQTLLWDVGTATMSESDVTTMLEQVVERHPVLGASFDTESRQVVTGGAAASPSGILVPYESDEECASRVEKLRTEVSKSEVDVLHVLNVLLFGETSQIKKIGLVVPAGALDAQSWHTLIQDLQTYSIRATQPTAQVHTFANWVETTKEEKGMEKGHQNELVQEPLTDSKPPLQTPHAASDVSSSTFTLSTELTDSLYDEKCHQTLRTEVHDLLFASLASSFKDQLPDTTGYLEIRDGRPQDDGDAWDTVIGCFDELVDVPYHSSGDVLNASRSAKDARKRSVLRSVPSGSDHQHFIFDTTELRRRRTSGDSSFQHSAEQVSRKDIGERLVQSLGGLYVLPFWAGMGLSFLVMCGTKSGGEAGPQVSSEAFIRHLSDTVAKLTDSIPLPTLLDFPYISLDYPSLDRLFEQKLRRIAEEPLTVIENIYPCSPIQENVLVSSSLDKGAYTCIFTVKVSTSGRFASCDAEKWVAAWGKVVDKHSALRTIFVESEGRQGHFDQIVLHKVTPRVDIVNGTAPPLDVEFRPLEAPHHLSIGEAGTGQFIIVLTISHAITDGHSAEVILSDMCGYVAGMGSSSGGDKKVLSYSDYVIDQHQPLTGMTVASDYWPRYLEKTQETLLPVTRDVDELSGFDTVKSVIPINVKSVDRLCQQHNINLSSVCQFAWGVVLRSHLGVDDVCFSYISSVRHVPLKGIMTAVGPLITTLLCSMNLDGDANVLDAVKAVNADYLESLAHEAELADAVSTRRWSNTVMSFRRRLVSDDESLPGLKCKIIKGLSPTNYDVSLIVSAGQADMEVNLDYWSSRMDSEYALRLVQNFQEALYSIFRDISTTISELELVSDEQKQWILEKNASVPKGLNACVHEPINDRIRKQPAALAVEAWDGSLTYGELDQSASRLSQRLVDMGIRPEVPVALCMDKSKLVPVAMLAILRAGGAVVPIGVMEPTARVEVILADSRPAVVICDNKQFERFSGVGSSAQILSTDDIGIKVRGQRLDVAEVEHWITKLLDGVRRAVVGLMPVASGEDATAAKGGFLYAAVEFSEDTGFIALGDEDILSASEEIREVLNHLRDTLQARLPSYMIPTFYVPFRRVPLTSSGKTDRKMVRRLVSELSMTDLESYVSDEDSANNGQELSETAQTLQGLWASVLGVSSTSIKAGDHFLYRGGDSVSAIKLVEAARLEHLNLTVLDVLSFPRLQDLARVVDERRAEAEREDSAHGRGADDPVPFSLWEPSSDDKEAELADLASQCGLGPEEIEDVYPCTPLQQSMLAATQQRPTAYLVRRVYSLANGVDLERFHGAWKAMIDRAPLMRTRILLGQRSGSLQILSKEAPAWLHHDSLDRYVAEDQARVMAVGQPLMRFALVQEAVGGARYFVWTAHHSVYDGWSAQLIYRWLAALYLRDEMPPAVPFTRFIEHLQGGDLRDDQAAAFWRRQLEGEVPSAFPSMPSSYYQPKPTSVLTSEIDTSVTGSHRAGSSLANVLRAAWAMTLSQNIVPDLHAATDIKHVLIIEPSSTGKEDAHRVPGMDLVDTAVDAFDTFALTLQCHLPSENGGPLKVEARFDSHVVAEPQVEVLLRQLQHWVSQFLDPVNRDKHLHALEAVTSTDLAEIKTRNADTPVRDMTCLHHLVRSVVCSQPASPAICAWDGDFTYQELQSHARTLGHYLSSLGVGPEVRVGLCMDKSKWTVVSMLAILESGGVVVLLGTQYPVDRLQAIIQDCGARVILTNAAHTERLSGSGPSIVGVDETLLASIPAPGQEVTEICPELQPHHPAWIVYTSGSTGSPKGSLLIHGGMATSLPAHGRPTKWSSESRTLQFSAHTFDVAIQEIMTTLIFGGCVCIPSEDQRINSLSQCITAMNVNTIVLTSTVASTVNPEDVPSVTQLQLVGEQAKPSVVERWLGRAEIINIYGPSECSVYSSCSLPMQKLEDAPNIGFPLDACNFWITSTTDYNRLVPIGVPGELLIENAWQAQEYVNNPELTARSFVAEPGFVKQLGLHGKGRRMYRTGDLVRQNPDGSYTHLGRIDTQVKFRGHRVDLGEIEYWIGKLLNGVRTAVVDLVDLQAGKGAGDLVAVMDFAPSCDLFGSEEPETEDVDGVTILAPSMKIQKALVDLKDILGEKLPSYMVPTAYLPWQKIPLNPSGKTNRYAVRQFLTSLDSGTSLFKRYLADEGVKQGPETEMGKQLQRLWAEVLSVEVDSIGAQDHFTRLGGDSLAAMKLVTAGRQVGLHLTVSSIFTYPILADFARVLEEEQQVGRGGSAEEDPAPFELALESETAIASPGFQSRLQDMAVQCRLYLEMDQVIGFEPGQPLLRCGLIRDQSSANTKSYFVLTTHHTMFDKWSLQRVYTRYLYPAYAGLEMPKVVPYPRFIRYVSDTDMDAASQYWNKLLADGDSFTDFPSLTSASFFQPNPTSLLERTVGVSKIKKLVPTFAPADLGHLFLVHPAEDANDLSLRVPGFEQVRVGMEAALDNYPLTILCKVDERGTEATIEARFDSAVIGDDRLSSILRQFEHNVAQLSNATNQEQTVGSLQLANSQDLDQLSKWNLDLDVQETPLGCVHDLVKIRGQRVDLAEVEFWILRLVPALRTAVVEYFSPNDRQRALVAAVEFHDREDDGRDFSSVSTRLKTSLSEKLPSYMVPRVYLQMDKVPKTASGKTDRRSVRRFMAAESFQRADKLLADNTSEPGTVHGDREVLVRKLWASVIGLEQESIDRQDNFFDLGADSIGAMKLVAAAKLEGLGLQVVDVFKSPVLCKLAAVARDLGVSATKGASKQQYQPFQLLGSVGDIDNFLEEVVYPATGTQRDSVIDAFPATDAVAFNVAGALTSAQTEVNTFALDTDSHLDPARLQQSCFLLAQHVEAFRTVFVINHHDGKFLQVILKSHEYNVPVVVADGSMESATKQLMDGGMSRRFRLGRPMMDMAILHHQETSKTRVLFRMSHALYDGLSLPIMWDTLRALYQTQGPIETPLSSFSAYVHDLISHTGDTAYSYWRALLDGSVMPELSAATRSDDQTPRPMAFTHSKQVPVSKLRGQGITTSAVLNCAWAHVLAQYTGTDDVVFGDTISGRNLVDPSISNTLVGCCATHVPMRVRFDGPGRQTVLDLLHQVRDQQHGRIPHEGLGFRTVIRDCTDWAPSTRFTSIVNHRPGRPAASSKPGGAAEEIRLSFGTVTTEKQPLTTWYDLAVISEEGDGVTSLSLGYSTTAFEPETAQALLDDLAETASIMMDVGAPGSDHQLVLHGTEAMPKSSSSVFAGMTADGAADTLDRIWFSVFASERGRREEEEEEEDVRRKPFTQIGGNILGAAHLVALVERARTTASPLSNAGAGAEVTVDDVLRHPSLAEFAGFLRRRSIHLD</sequence>
<evidence type="ECO:0000313" key="1">
    <source>
        <dbReference type="EMBL" id="KAI9900502.1"/>
    </source>
</evidence>
<gene>
    <name evidence="1" type="ORF">N3K66_004764</name>
</gene>
<evidence type="ECO:0000313" key="2">
    <source>
        <dbReference type="Proteomes" id="UP001163324"/>
    </source>
</evidence>
<dbReference type="EMBL" id="CM047943">
    <property type="protein sequence ID" value="KAI9900502.1"/>
    <property type="molecule type" value="Genomic_DNA"/>
</dbReference>
<dbReference type="Proteomes" id="UP001163324">
    <property type="component" value="Chromosome 4"/>
</dbReference>